<dbReference type="RefSeq" id="WP_184676636.1">
    <property type="nucleotide sequence ID" value="NZ_JACHGY010000001.1"/>
</dbReference>
<keyword evidence="2" id="KW-1185">Reference proteome</keyword>
<organism evidence="1 2">
    <name type="scientific">Algisphaera agarilytica</name>
    <dbReference type="NCBI Taxonomy" id="1385975"/>
    <lineage>
        <taxon>Bacteria</taxon>
        <taxon>Pseudomonadati</taxon>
        <taxon>Planctomycetota</taxon>
        <taxon>Phycisphaerae</taxon>
        <taxon>Phycisphaerales</taxon>
        <taxon>Phycisphaeraceae</taxon>
        <taxon>Algisphaera</taxon>
    </lineage>
</organism>
<dbReference type="AlphaFoldDB" id="A0A7X0H4D2"/>
<name>A0A7X0H4D2_9BACT</name>
<gene>
    <name evidence="1" type="ORF">HNQ40_000841</name>
</gene>
<accession>A0A7X0H4D2</accession>
<proteinExistence type="predicted"/>
<sequence length="113" mass="12401">MHLRHPLALGLPTLLLITLLPGCGAGPPGLSELTDDQAQHLARRGYDQGYFDVQALQMGTRAGYGLGDVPGFEGDAWRLGRDDAIHSRPSRTDVQLAEWIQARRLDPNFNDNP</sequence>
<reference evidence="1 2" key="1">
    <citation type="submission" date="2020-08" db="EMBL/GenBank/DDBJ databases">
        <title>Genomic Encyclopedia of Type Strains, Phase IV (KMG-IV): sequencing the most valuable type-strain genomes for metagenomic binning, comparative biology and taxonomic classification.</title>
        <authorList>
            <person name="Goeker M."/>
        </authorList>
    </citation>
    <scope>NUCLEOTIDE SEQUENCE [LARGE SCALE GENOMIC DNA]</scope>
    <source>
        <strain evidence="1 2">DSM 103725</strain>
    </source>
</reference>
<dbReference type="EMBL" id="JACHGY010000001">
    <property type="protein sequence ID" value="MBB6429035.1"/>
    <property type="molecule type" value="Genomic_DNA"/>
</dbReference>
<dbReference type="Proteomes" id="UP000541810">
    <property type="component" value="Unassembled WGS sequence"/>
</dbReference>
<evidence type="ECO:0000313" key="2">
    <source>
        <dbReference type="Proteomes" id="UP000541810"/>
    </source>
</evidence>
<protein>
    <submittedName>
        <fullName evidence="1">Uncharacterized protein</fullName>
    </submittedName>
</protein>
<comment type="caution">
    <text evidence="1">The sequence shown here is derived from an EMBL/GenBank/DDBJ whole genome shotgun (WGS) entry which is preliminary data.</text>
</comment>
<evidence type="ECO:0000313" key="1">
    <source>
        <dbReference type="EMBL" id="MBB6429035.1"/>
    </source>
</evidence>